<dbReference type="EMBL" id="CP030280">
    <property type="protein sequence ID" value="AWY98123.1"/>
    <property type="molecule type" value="Genomic_DNA"/>
</dbReference>
<evidence type="ECO:0000313" key="3">
    <source>
        <dbReference type="Proteomes" id="UP000250003"/>
    </source>
</evidence>
<proteinExistence type="predicted"/>
<dbReference type="CDD" id="cd00077">
    <property type="entry name" value="HDc"/>
    <property type="match status" value="1"/>
</dbReference>
<dbReference type="OrthoDB" id="9797344at2"/>
<name>A0A2Z4UAQ0_9FIRM</name>
<dbReference type="Pfam" id="PF01966">
    <property type="entry name" value="HD"/>
    <property type="match status" value="1"/>
</dbReference>
<dbReference type="NCBIfam" id="TIGR00277">
    <property type="entry name" value="HDIG"/>
    <property type="match status" value="1"/>
</dbReference>
<reference evidence="3" key="1">
    <citation type="submission" date="2018-06" db="EMBL/GenBank/DDBJ databases">
        <title>Description of Blautia argi sp. nov., a new anaerobic isolated from dog feces.</title>
        <authorList>
            <person name="Chang Y.-H."/>
            <person name="Paek J."/>
            <person name="Shin Y."/>
        </authorList>
    </citation>
    <scope>NUCLEOTIDE SEQUENCE [LARGE SCALE GENOMIC DNA]</scope>
    <source>
        <strain evidence="3">KCTC 15426</strain>
    </source>
</reference>
<keyword evidence="3" id="KW-1185">Reference proteome</keyword>
<dbReference type="KEGG" id="blau:DQQ01_08150"/>
<gene>
    <name evidence="2" type="ORF">DQQ01_08150</name>
</gene>
<accession>A0A2Z4UAQ0</accession>
<dbReference type="SUPFAM" id="SSF109604">
    <property type="entry name" value="HD-domain/PDEase-like"/>
    <property type="match status" value="1"/>
</dbReference>
<dbReference type="InterPro" id="IPR003607">
    <property type="entry name" value="HD/PDEase_dom"/>
</dbReference>
<dbReference type="InterPro" id="IPR006675">
    <property type="entry name" value="HDIG_dom"/>
</dbReference>
<evidence type="ECO:0000313" key="2">
    <source>
        <dbReference type="EMBL" id="AWY98123.1"/>
    </source>
</evidence>
<protein>
    <submittedName>
        <fullName evidence="2">Phosphodiesterase</fullName>
    </submittedName>
</protein>
<dbReference type="AlphaFoldDB" id="A0A2Z4UAQ0"/>
<evidence type="ECO:0000259" key="1">
    <source>
        <dbReference type="SMART" id="SM00471"/>
    </source>
</evidence>
<dbReference type="SMART" id="SM00471">
    <property type="entry name" value="HDc"/>
    <property type="match status" value="1"/>
</dbReference>
<sequence>MGKIDLEYAKKNFRDYLKAYDQQDEKIKLKRIHTFCVVDAAGYICRREGFSQEDTSLALLIALLHDIGRFEQLKKYNSYDDNIMNHADFGVQVLFEEGMIRRFIETEEYDEIIRSAIAYHSLYALPEIADKRILLHCQIIRDADKLDNFRVKATESLEAHFDVSKEVVEQETVSENILEAVRAHRCILRGERTTHLDMWISYLAFLFDLNFPSSFCFIKEHDYINHNIDRMEYAQQETRVRMEEIRKLCLDYLEEKSRA</sequence>
<dbReference type="InterPro" id="IPR006674">
    <property type="entry name" value="HD_domain"/>
</dbReference>
<dbReference type="Gene3D" id="1.10.3210.10">
    <property type="entry name" value="Hypothetical protein af1432"/>
    <property type="match status" value="1"/>
</dbReference>
<organism evidence="2 3">
    <name type="scientific">Blautia argi</name>
    <dbReference type="NCBI Taxonomy" id="1912897"/>
    <lineage>
        <taxon>Bacteria</taxon>
        <taxon>Bacillati</taxon>
        <taxon>Bacillota</taxon>
        <taxon>Clostridia</taxon>
        <taxon>Lachnospirales</taxon>
        <taxon>Lachnospiraceae</taxon>
        <taxon>Blautia</taxon>
    </lineage>
</organism>
<dbReference type="Proteomes" id="UP000250003">
    <property type="component" value="Chromosome"/>
</dbReference>
<feature type="domain" description="HD/PDEase" evidence="1">
    <location>
        <begin position="26"/>
        <end position="158"/>
    </location>
</feature>
<dbReference type="RefSeq" id="WP_111919612.1">
    <property type="nucleotide sequence ID" value="NZ_CP030280.1"/>
</dbReference>